<accession>A0A9P0D6C5</accession>
<comment type="similarity">
    <text evidence="2">Belongs to the ABC transporter superfamily. ABCA family.</text>
</comment>
<gene>
    <name evidence="12" type="ORF">PSYICH_LOCUS15663</name>
</gene>
<evidence type="ECO:0000256" key="9">
    <source>
        <dbReference type="ARBA" id="ARBA00023136"/>
    </source>
</evidence>
<feature type="transmembrane region" description="Helical" evidence="10">
    <location>
        <begin position="20"/>
        <end position="40"/>
    </location>
</feature>
<keyword evidence="3" id="KW-0813">Transport</keyword>
<dbReference type="EMBL" id="OV651821">
    <property type="protein sequence ID" value="CAH1115052.1"/>
    <property type="molecule type" value="Genomic_DNA"/>
</dbReference>
<comment type="subcellular location">
    <subcellularLocation>
        <location evidence="1">Membrane</location>
        <topology evidence="1">Multi-pass membrane protein</topology>
    </subcellularLocation>
</comment>
<feature type="transmembrane region" description="Helical" evidence="10">
    <location>
        <begin position="1023"/>
        <end position="1044"/>
    </location>
</feature>
<dbReference type="InterPro" id="IPR013525">
    <property type="entry name" value="ABC2_TM"/>
</dbReference>
<evidence type="ECO:0000256" key="4">
    <source>
        <dbReference type="ARBA" id="ARBA00022692"/>
    </source>
</evidence>
<dbReference type="Proteomes" id="UP001153636">
    <property type="component" value="Chromosome 9"/>
</dbReference>
<dbReference type="PROSITE" id="PS50893">
    <property type="entry name" value="ABC_TRANSPORTER_2"/>
    <property type="match status" value="2"/>
</dbReference>
<feature type="transmembrane region" description="Helical" evidence="10">
    <location>
        <begin position="1065"/>
        <end position="1094"/>
    </location>
</feature>
<evidence type="ECO:0000256" key="3">
    <source>
        <dbReference type="ARBA" id="ARBA00022448"/>
    </source>
</evidence>
<evidence type="ECO:0000256" key="2">
    <source>
        <dbReference type="ARBA" id="ARBA00008869"/>
    </source>
</evidence>
<dbReference type="CDD" id="cd03263">
    <property type="entry name" value="ABC_subfamily_A"/>
    <property type="match status" value="2"/>
</dbReference>
<dbReference type="FunFam" id="3.40.50.300:FF:000933">
    <property type="entry name" value="ABC transporter A family member 7"/>
    <property type="match status" value="1"/>
</dbReference>
<evidence type="ECO:0000256" key="6">
    <source>
        <dbReference type="ARBA" id="ARBA00022741"/>
    </source>
</evidence>
<evidence type="ECO:0000256" key="10">
    <source>
        <dbReference type="SAM" id="Phobius"/>
    </source>
</evidence>
<protein>
    <recommendedName>
        <fullName evidence="11">ABC transporter domain-containing protein</fullName>
    </recommendedName>
</protein>
<feature type="transmembrane region" description="Helical" evidence="10">
    <location>
        <begin position="1106"/>
        <end position="1124"/>
    </location>
</feature>
<dbReference type="GO" id="GO:0140359">
    <property type="term" value="F:ABC-type transporter activity"/>
    <property type="evidence" value="ECO:0007669"/>
    <property type="project" value="InterPro"/>
</dbReference>
<dbReference type="PANTHER" id="PTHR19229:SF36">
    <property type="entry name" value="ATP-BINDING CASSETTE SUB-FAMILY A MEMBER 2"/>
    <property type="match status" value="1"/>
</dbReference>
<evidence type="ECO:0000256" key="7">
    <source>
        <dbReference type="ARBA" id="ARBA00022840"/>
    </source>
</evidence>
<evidence type="ECO:0000313" key="12">
    <source>
        <dbReference type="EMBL" id="CAH1115052.1"/>
    </source>
</evidence>
<feature type="transmembrane region" description="Helical" evidence="10">
    <location>
        <begin position="1240"/>
        <end position="1272"/>
    </location>
</feature>
<keyword evidence="5" id="KW-0677">Repeat</keyword>
<dbReference type="GO" id="GO:0005524">
    <property type="term" value="F:ATP binding"/>
    <property type="evidence" value="ECO:0007669"/>
    <property type="project" value="UniProtKB-KW"/>
</dbReference>
<keyword evidence="6" id="KW-0547">Nucleotide-binding</keyword>
<reference evidence="12" key="1">
    <citation type="submission" date="2022-01" db="EMBL/GenBank/DDBJ databases">
        <authorList>
            <person name="King R."/>
        </authorList>
    </citation>
    <scope>NUCLEOTIDE SEQUENCE</scope>
</reference>
<dbReference type="OrthoDB" id="10255969at2759"/>
<dbReference type="InterPro" id="IPR003593">
    <property type="entry name" value="AAA+_ATPase"/>
</dbReference>
<organism evidence="12 13">
    <name type="scientific">Psylliodes chrysocephalus</name>
    <dbReference type="NCBI Taxonomy" id="3402493"/>
    <lineage>
        <taxon>Eukaryota</taxon>
        <taxon>Metazoa</taxon>
        <taxon>Ecdysozoa</taxon>
        <taxon>Arthropoda</taxon>
        <taxon>Hexapoda</taxon>
        <taxon>Insecta</taxon>
        <taxon>Pterygota</taxon>
        <taxon>Neoptera</taxon>
        <taxon>Endopterygota</taxon>
        <taxon>Coleoptera</taxon>
        <taxon>Polyphaga</taxon>
        <taxon>Cucujiformia</taxon>
        <taxon>Chrysomeloidea</taxon>
        <taxon>Chrysomelidae</taxon>
        <taxon>Galerucinae</taxon>
        <taxon>Alticini</taxon>
        <taxon>Psylliodes</taxon>
    </lineage>
</organism>
<dbReference type="InterPro" id="IPR003439">
    <property type="entry name" value="ABC_transporter-like_ATP-bd"/>
</dbReference>
<keyword evidence="4 10" id="KW-0812">Transmembrane</keyword>
<dbReference type="SUPFAM" id="SSF52540">
    <property type="entry name" value="P-loop containing nucleoside triphosphate hydrolases"/>
    <property type="match status" value="2"/>
</dbReference>
<dbReference type="SMART" id="SM00382">
    <property type="entry name" value="AAA"/>
    <property type="match status" value="2"/>
</dbReference>
<dbReference type="InterPro" id="IPR026082">
    <property type="entry name" value="ABCA"/>
</dbReference>
<evidence type="ECO:0000256" key="8">
    <source>
        <dbReference type="ARBA" id="ARBA00022989"/>
    </source>
</evidence>
<feature type="transmembrane region" description="Helical" evidence="10">
    <location>
        <begin position="1136"/>
        <end position="1156"/>
    </location>
</feature>
<evidence type="ECO:0000313" key="13">
    <source>
        <dbReference type="Proteomes" id="UP001153636"/>
    </source>
</evidence>
<feature type="domain" description="ABC transporter" evidence="11">
    <location>
        <begin position="1292"/>
        <end position="1525"/>
    </location>
</feature>
<dbReference type="PANTHER" id="PTHR19229">
    <property type="entry name" value="ATP-BINDING CASSETTE TRANSPORTER SUBFAMILY A ABCA"/>
    <property type="match status" value="1"/>
</dbReference>
<keyword evidence="7" id="KW-0067">ATP-binding</keyword>
<feature type="transmembrane region" description="Helical" evidence="10">
    <location>
        <begin position="417"/>
        <end position="436"/>
    </location>
</feature>
<feature type="transmembrane region" description="Helical" evidence="10">
    <location>
        <begin position="265"/>
        <end position="289"/>
    </location>
</feature>
<sequence length="1633" mass="185481">MSWQQLKVVIWKNFIIRKRHWFLTGLEALLPITFYFLIAYGRSKITGLSKTIVSDPTYSDIEGIRYDIDVGNTYLLYTPRNDYIEDIISRIHIKLSLPSDQSLGFGSQADLLEYYYKNPNYTTAAIIFDDKDPIKLSYRLRYHEPNYYNEFLSTDRKYGNTYMFEPRTGGVYQGKAFLSIQLALDLSFIEQNLNVDKLNVAVLTQEFPYPPHKRDSYLTTLFLELLPLITLFSFIFICPAVLKRVVEEKHSGTKELMKMVGMKSWMLWLGWLIYGIIPIFIAVICIVFLMKIPFFGTDYPLIEHSDGGILFCFLILYCTASISFCFAISSFFSKPTIAVVTGILVWILTYFVPKYSLGLDESNQLPWFSNALLNLLPNMALHYGYSAVATFEEREIGVRWNNFYKSGSGSADDITMLNVYVMLIFDTFLFILFTFYMDGVNPGKYGVRKSFLFPFIELKKLLVRPNSTDVKVSSEMDFLKNVEEGHGLKKGIEIVNLGRRYGTKMAVDNLNLDIYRNQITVLLGHNGAGKSTTMSMITGMIEATSGSIRINNMDIRCNMDEIRQSLGLCPQHNLLFTDLTVKEHLIFFAKLKGKTACEADKESDDLLEKMNLADKKDSMANTLSGGMQRKLCLGMALVGGSKVLILDEPSSGMDPESRRSLWDILLKWRGEKTILITTHFMEEADALGDWIAIMANGALQCYGTPMYLKKKYETGYHLSLMINDSGDRTETMQKINSEVTKYIPDATQKSFDGNNIVFVLPLNIAKKMTNLLEYLENNKAGLKIENISVTVTTLEDVFLKTRTESADETDTTSLDTQALLDLKTSVSNEEVLKVKTFMTLLQKKWQFYMKKWKAYLIPILVALVFFCLAAYMSRPGDNATGMEPELKLTLSAYRQTSVFYNGTRGNEAANNMMRFYKNRTVAERSLPIHVEDVEQAILKKSTENIAYYKEHMVVGASFISDNTFVALYNAMALHSLPISINMITDSLAKTLLGPDASISITNWPLPSLKENVSRQELSEAKVAILWLIMIPIGCLFIHGSFIIFPFAEISTKFVRMQYMCGVKPITYWVVTFAADFIFYAILMGAMTLFLWGILPFKYTPVGFGKLFLIFILYGCAGIPFAYLFSRKKTVSSAFSLFIIMGLFSGIILTIIINILLESQDDFYIKIGTGIKWTCFLFIPQVGLSDALVNFARRSVAIYNNDVMPMKLVARCAGSDHACCVANSQLCNDFKNYAGVLEEHYLMLLCFVFYMSLNLILDTYFFMEVCAGVGGVVKMLRRRRNPKNNNKSADDSLEANGLKKRYRGKDIVKDINLTLNGGQCLGILGVNGAGKTTTFRMLTKEEVYDGGNIEIKIKHKDKAIDIGDHEYMERLGYCPQADFLNFVLTGREILTMIAKLRGVSDVDDAVEKFLKMFDLTKYANVPCGHYSGGNKRKLSLAISLIGFRKFVLLDEPTNGVDPSSRRKCWELIKFMQDKKDVSFILTSHSMTECEALCNYLKVMKAGKFVTEGSLAKLKSEHVGFSLKLKLRNKSTEDDVDQEGVDEIDGNYTSQDKFNTVEEIKDHFTKNGRGEVRDEHAGLLHLWIKERDKCWSRIFKEVEMIKASNPELIEDYAISEATLEDIFLQVARRDEDDEK</sequence>
<dbReference type="Pfam" id="PF00005">
    <property type="entry name" value="ABC_tran"/>
    <property type="match status" value="2"/>
</dbReference>
<feature type="transmembrane region" description="Helical" evidence="10">
    <location>
        <begin position="335"/>
        <end position="353"/>
    </location>
</feature>
<evidence type="ECO:0000256" key="5">
    <source>
        <dbReference type="ARBA" id="ARBA00022737"/>
    </source>
</evidence>
<dbReference type="Pfam" id="PF12698">
    <property type="entry name" value="ABC2_membrane_3"/>
    <property type="match status" value="2"/>
</dbReference>
<evidence type="ECO:0000259" key="11">
    <source>
        <dbReference type="PROSITE" id="PS50893"/>
    </source>
</evidence>
<dbReference type="GO" id="GO:0016020">
    <property type="term" value="C:membrane"/>
    <property type="evidence" value="ECO:0007669"/>
    <property type="project" value="UniProtKB-SubCell"/>
</dbReference>
<dbReference type="Gene3D" id="3.40.50.300">
    <property type="entry name" value="P-loop containing nucleotide triphosphate hydrolases"/>
    <property type="match status" value="2"/>
</dbReference>
<name>A0A9P0D6C5_9CUCU</name>
<feature type="transmembrane region" description="Helical" evidence="10">
    <location>
        <begin position="309"/>
        <end position="329"/>
    </location>
</feature>
<evidence type="ECO:0000256" key="1">
    <source>
        <dbReference type="ARBA" id="ARBA00004141"/>
    </source>
</evidence>
<dbReference type="InterPro" id="IPR027417">
    <property type="entry name" value="P-loop_NTPase"/>
</dbReference>
<feature type="domain" description="ABC transporter" evidence="11">
    <location>
        <begin position="492"/>
        <end position="721"/>
    </location>
</feature>
<dbReference type="GO" id="GO:0016887">
    <property type="term" value="F:ATP hydrolysis activity"/>
    <property type="evidence" value="ECO:0007669"/>
    <property type="project" value="InterPro"/>
</dbReference>
<dbReference type="InterPro" id="IPR017871">
    <property type="entry name" value="ABC_transporter-like_CS"/>
</dbReference>
<dbReference type="GO" id="GO:0005319">
    <property type="term" value="F:lipid transporter activity"/>
    <property type="evidence" value="ECO:0007669"/>
    <property type="project" value="TreeGrafter"/>
</dbReference>
<keyword evidence="9 10" id="KW-0472">Membrane</keyword>
<proteinExistence type="inferred from homology"/>
<feature type="transmembrane region" description="Helical" evidence="10">
    <location>
        <begin position="852"/>
        <end position="872"/>
    </location>
</feature>
<keyword evidence="13" id="KW-1185">Reference proteome</keyword>
<dbReference type="PROSITE" id="PS00211">
    <property type="entry name" value="ABC_TRANSPORTER_1"/>
    <property type="match status" value="2"/>
</dbReference>
<keyword evidence="8 10" id="KW-1133">Transmembrane helix</keyword>
<feature type="transmembrane region" description="Helical" evidence="10">
    <location>
        <begin position="221"/>
        <end position="242"/>
    </location>
</feature>